<feature type="region of interest" description="Disordered" evidence="1">
    <location>
        <begin position="1"/>
        <end position="52"/>
    </location>
</feature>
<dbReference type="InterPro" id="IPR039247">
    <property type="entry name" value="KhpB"/>
</dbReference>
<dbReference type="Proteomes" id="UP000886842">
    <property type="component" value="Unassembled WGS sequence"/>
</dbReference>
<dbReference type="InterPro" id="IPR036867">
    <property type="entry name" value="R3H_dom_sf"/>
</dbReference>
<dbReference type="GO" id="GO:0003723">
    <property type="term" value="F:RNA binding"/>
    <property type="evidence" value="ECO:0007669"/>
    <property type="project" value="InterPro"/>
</dbReference>
<dbReference type="PANTHER" id="PTHR35800:SF1">
    <property type="entry name" value="RNA-BINDING PROTEIN KHPB"/>
    <property type="match status" value="1"/>
</dbReference>
<dbReference type="Pfam" id="PF01424">
    <property type="entry name" value="R3H"/>
    <property type="match status" value="1"/>
</dbReference>
<dbReference type="SMART" id="SM00393">
    <property type="entry name" value="R3H"/>
    <property type="match status" value="1"/>
</dbReference>
<dbReference type="InterPro" id="IPR001374">
    <property type="entry name" value="R3H_dom"/>
</dbReference>
<organism evidence="3 4">
    <name type="scientific">Candidatus Avipropionibacterium avicola</name>
    <dbReference type="NCBI Taxonomy" id="2840701"/>
    <lineage>
        <taxon>Bacteria</taxon>
        <taxon>Bacillati</taxon>
        <taxon>Actinomycetota</taxon>
        <taxon>Actinomycetes</taxon>
        <taxon>Propionibacteriales</taxon>
        <taxon>Propionibacteriaceae</taxon>
        <taxon>Propionibacteriaceae incertae sedis</taxon>
        <taxon>Candidatus Avipropionibacterium</taxon>
    </lineage>
</organism>
<dbReference type="SUPFAM" id="SSF82708">
    <property type="entry name" value="R3H domain"/>
    <property type="match status" value="1"/>
</dbReference>
<dbReference type="EMBL" id="DVLP01000241">
    <property type="protein sequence ID" value="HIT75509.1"/>
    <property type="molecule type" value="Genomic_DNA"/>
</dbReference>
<proteinExistence type="predicted"/>
<dbReference type="CDD" id="cd02644">
    <property type="entry name" value="R3H_jag"/>
    <property type="match status" value="1"/>
</dbReference>
<dbReference type="PROSITE" id="PS51061">
    <property type="entry name" value="R3H"/>
    <property type="match status" value="1"/>
</dbReference>
<dbReference type="CDD" id="cd02414">
    <property type="entry name" value="KH-II_Jag"/>
    <property type="match status" value="1"/>
</dbReference>
<dbReference type="InterPro" id="IPR038008">
    <property type="entry name" value="Jag_KH"/>
</dbReference>
<comment type="caution">
    <text evidence="3">The sequence shown here is derived from an EMBL/GenBank/DDBJ whole genome shotgun (WGS) entry which is preliminary data.</text>
</comment>
<dbReference type="InterPro" id="IPR034079">
    <property type="entry name" value="R3H_KhpB"/>
</dbReference>
<protein>
    <submittedName>
        <fullName evidence="3">Protein jag</fullName>
    </submittedName>
</protein>
<name>A0A9D1GXZ2_9ACTN</name>
<evidence type="ECO:0000313" key="4">
    <source>
        <dbReference type="Proteomes" id="UP000886842"/>
    </source>
</evidence>
<dbReference type="InterPro" id="IPR015946">
    <property type="entry name" value="KH_dom-like_a/b"/>
</dbReference>
<dbReference type="Gene3D" id="3.30.1370.50">
    <property type="entry name" value="R3H-like domain"/>
    <property type="match status" value="1"/>
</dbReference>
<feature type="domain" description="R3H" evidence="2">
    <location>
        <begin position="131"/>
        <end position="196"/>
    </location>
</feature>
<dbReference type="Gene3D" id="3.30.300.20">
    <property type="match status" value="1"/>
</dbReference>
<evidence type="ECO:0000259" key="2">
    <source>
        <dbReference type="PROSITE" id="PS51061"/>
    </source>
</evidence>
<accession>A0A9D1GXZ2</accession>
<reference evidence="3" key="1">
    <citation type="submission" date="2020-10" db="EMBL/GenBank/DDBJ databases">
        <authorList>
            <person name="Gilroy R."/>
        </authorList>
    </citation>
    <scope>NUCLEOTIDE SEQUENCE</scope>
    <source>
        <strain evidence="3">ChiGjej1B1-24693</strain>
    </source>
</reference>
<sequence length="197" mass="21425">MTAEPSTESTAQAQGEESTEAASTESTETTESAEQTSASDDTDEKVSPLENEAEIAADFLEELLDIADLDGDIDTFIENDRAQVSIVTDSQTLVGKDGEVLEALQELVRLAVMAETDGRTRLMLDVAGFREKRRKQLREIATDVIQEVKDSGESVRLAPMNPFERKIVHDVVTEAGLTSESEGTEPNRRVVVVPAAK</sequence>
<gene>
    <name evidence="3" type="ORF">IAA98_07985</name>
</gene>
<reference evidence="3" key="2">
    <citation type="journal article" date="2021" name="PeerJ">
        <title>Extensive microbial diversity within the chicken gut microbiome revealed by metagenomics and culture.</title>
        <authorList>
            <person name="Gilroy R."/>
            <person name="Ravi A."/>
            <person name="Getino M."/>
            <person name="Pursley I."/>
            <person name="Horton D.L."/>
            <person name="Alikhan N.F."/>
            <person name="Baker D."/>
            <person name="Gharbi K."/>
            <person name="Hall N."/>
            <person name="Watson M."/>
            <person name="Adriaenssens E.M."/>
            <person name="Foster-Nyarko E."/>
            <person name="Jarju S."/>
            <person name="Secka A."/>
            <person name="Antonio M."/>
            <person name="Oren A."/>
            <person name="Chaudhuri R.R."/>
            <person name="La Ragione R."/>
            <person name="Hildebrand F."/>
            <person name="Pallen M.J."/>
        </authorList>
    </citation>
    <scope>NUCLEOTIDE SEQUENCE</scope>
    <source>
        <strain evidence="3">ChiGjej1B1-24693</strain>
    </source>
</reference>
<dbReference type="AlphaFoldDB" id="A0A9D1GXZ2"/>
<evidence type="ECO:0000313" key="3">
    <source>
        <dbReference type="EMBL" id="HIT75509.1"/>
    </source>
</evidence>
<evidence type="ECO:0000256" key="1">
    <source>
        <dbReference type="SAM" id="MobiDB-lite"/>
    </source>
</evidence>
<feature type="compositionally biased region" description="Low complexity" evidence="1">
    <location>
        <begin position="10"/>
        <end position="39"/>
    </location>
</feature>
<dbReference type="PANTHER" id="PTHR35800">
    <property type="entry name" value="PROTEIN JAG"/>
    <property type="match status" value="1"/>
</dbReference>